<dbReference type="PANTHER" id="PTHR15243:SF0">
    <property type="entry name" value="SERINE_THREONINE-PROTEIN KINASE 19"/>
    <property type="match status" value="1"/>
</dbReference>
<dbReference type="AlphaFoldDB" id="A0A9P4SI36"/>
<dbReference type="PANTHER" id="PTHR15243">
    <property type="entry name" value="SERINE/THREONINE-PROTEIN KINASE 19"/>
    <property type="match status" value="1"/>
</dbReference>
<dbReference type="Pfam" id="PF10494">
    <property type="entry name" value="Stk19"/>
    <property type="match status" value="1"/>
</dbReference>
<sequence>MVFLTTGAHSSRVTKSRVKPSFLRRTSSAFSTTPRRKPSTSTPTSKKPKKAPLPDDDDDDFLSGDRLDDTGFPHALSTDLSLRDVPQLLLHTQSKMFDPLPTPAGMSSTRIAEVLQFRARMPPIVSVAHIHALASSPTATERETAQLIQKGILRRIRIEGRVNGAADVGEGIVLTSAWESRVRSARELDGGVKERYIALLRAHPTSTTLPGRELRQEDAAALTSAGFLTRTQPRSAAADVLSAPSAAGTSSTLASLATAGSKAAAGTVEAVGGVGAVLASGAGGVRGLASRDRRAEGEFNFALPATGAYLKLLAAARAHLVSLLEKTSRWREAPVSVLRERWEGGVAGDDVAAAEKRERGWTGVLPGRTRKWRSFWGCGFEWVLEECVGAGLVECFETGSVGVGVRVVR</sequence>
<dbReference type="Proteomes" id="UP000799429">
    <property type="component" value="Unassembled WGS sequence"/>
</dbReference>
<dbReference type="OrthoDB" id="3980126at2759"/>
<name>A0A9P4SI36_9PEZI</name>
<dbReference type="EMBL" id="MU006089">
    <property type="protein sequence ID" value="KAF2842739.1"/>
    <property type="molecule type" value="Genomic_DNA"/>
</dbReference>
<evidence type="ECO:0000313" key="4">
    <source>
        <dbReference type="Proteomes" id="UP000799429"/>
    </source>
</evidence>
<evidence type="ECO:0000256" key="1">
    <source>
        <dbReference type="ARBA" id="ARBA00093458"/>
    </source>
</evidence>
<gene>
    <name evidence="3" type="ORF">M501DRAFT_993496</name>
</gene>
<keyword evidence="4" id="KW-1185">Reference proteome</keyword>
<organism evidence="3 4">
    <name type="scientific">Patellaria atrata CBS 101060</name>
    <dbReference type="NCBI Taxonomy" id="1346257"/>
    <lineage>
        <taxon>Eukaryota</taxon>
        <taxon>Fungi</taxon>
        <taxon>Dikarya</taxon>
        <taxon>Ascomycota</taxon>
        <taxon>Pezizomycotina</taxon>
        <taxon>Dothideomycetes</taxon>
        <taxon>Dothideomycetes incertae sedis</taxon>
        <taxon>Patellariales</taxon>
        <taxon>Patellariaceae</taxon>
        <taxon>Patellaria</taxon>
    </lineage>
</organism>
<comment type="similarity">
    <text evidence="1">Belongs to the STK19 family.</text>
</comment>
<accession>A0A9P4SI36</accession>
<dbReference type="InterPro" id="IPR018865">
    <property type="entry name" value="STK19-like"/>
</dbReference>
<protein>
    <recommendedName>
        <fullName evidence="5">Serine-threonine protein kinase 19</fullName>
    </recommendedName>
</protein>
<dbReference type="GO" id="GO:0046579">
    <property type="term" value="P:positive regulation of Ras protein signal transduction"/>
    <property type="evidence" value="ECO:0007669"/>
    <property type="project" value="TreeGrafter"/>
</dbReference>
<evidence type="ECO:0000256" key="2">
    <source>
        <dbReference type="SAM" id="MobiDB-lite"/>
    </source>
</evidence>
<reference evidence="3" key="1">
    <citation type="journal article" date="2020" name="Stud. Mycol.">
        <title>101 Dothideomycetes genomes: a test case for predicting lifestyles and emergence of pathogens.</title>
        <authorList>
            <person name="Haridas S."/>
            <person name="Albert R."/>
            <person name="Binder M."/>
            <person name="Bloem J."/>
            <person name="Labutti K."/>
            <person name="Salamov A."/>
            <person name="Andreopoulos B."/>
            <person name="Baker S."/>
            <person name="Barry K."/>
            <person name="Bills G."/>
            <person name="Bluhm B."/>
            <person name="Cannon C."/>
            <person name="Castanera R."/>
            <person name="Culley D."/>
            <person name="Daum C."/>
            <person name="Ezra D."/>
            <person name="Gonzalez J."/>
            <person name="Henrissat B."/>
            <person name="Kuo A."/>
            <person name="Liang C."/>
            <person name="Lipzen A."/>
            <person name="Lutzoni F."/>
            <person name="Magnuson J."/>
            <person name="Mondo S."/>
            <person name="Nolan M."/>
            <person name="Ohm R."/>
            <person name="Pangilinan J."/>
            <person name="Park H.-J."/>
            <person name="Ramirez L."/>
            <person name="Alfaro M."/>
            <person name="Sun H."/>
            <person name="Tritt A."/>
            <person name="Yoshinaga Y."/>
            <person name="Zwiers L.-H."/>
            <person name="Turgeon B."/>
            <person name="Goodwin S."/>
            <person name="Spatafora J."/>
            <person name="Crous P."/>
            <person name="Grigoriev I."/>
        </authorList>
    </citation>
    <scope>NUCLEOTIDE SEQUENCE</scope>
    <source>
        <strain evidence="3">CBS 101060</strain>
    </source>
</reference>
<feature type="region of interest" description="Disordered" evidence="2">
    <location>
        <begin position="1"/>
        <end position="66"/>
    </location>
</feature>
<evidence type="ECO:0000313" key="3">
    <source>
        <dbReference type="EMBL" id="KAF2842739.1"/>
    </source>
</evidence>
<comment type="caution">
    <text evidence="3">The sequence shown here is derived from an EMBL/GenBank/DDBJ whole genome shotgun (WGS) entry which is preliminary data.</text>
</comment>
<proteinExistence type="inferred from homology"/>
<evidence type="ECO:0008006" key="5">
    <source>
        <dbReference type="Google" id="ProtNLM"/>
    </source>
</evidence>